<dbReference type="CDD" id="cd04486">
    <property type="entry name" value="YhcR_OBF_like"/>
    <property type="match status" value="1"/>
</dbReference>
<dbReference type="Gene3D" id="2.60.40.2030">
    <property type="match status" value="1"/>
</dbReference>
<dbReference type="InterPro" id="IPR013783">
    <property type="entry name" value="Ig-like_fold"/>
</dbReference>
<dbReference type="NCBIfam" id="TIGR04183">
    <property type="entry name" value="Por_Secre_tail"/>
    <property type="match status" value="1"/>
</dbReference>
<keyword evidence="3" id="KW-0614">Plasmid</keyword>
<dbReference type="SUPFAM" id="SSF56219">
    <property type="entry name" value="DNase I-like"/>
    <property type="match status" value="1"/>
</dbReference>
<dbReference type="InterPro" id="IPR038081">
    <property type="entry name" value="CalX-like_sf"/>
</dbReference>
<dbReference type="GO" id="GO:0003824">
    <property type="term" value="F:catalytic activity"/>
    <property type="evidence" value="ECO:0007669"/>
    <property type="project" value="InterPro"/>
</dbReference>
<organism evidence="3 4">
    <name type="scientific">Runella rosea</name>
    <dbReference type="NCBI Taxonomy" id="2259595"/>
    <lineage>
        <taxon>Bacteria</taxon>
        <taxon>Pseudomonadati</taxon>
        <taxon>Bacteroidota</taxon>
        <taxon>Cytophagia</taxon>
        <taxon>Cytophagales</taxon>
        <taxon>Spirosomataceae</taxon>
        <taxon>Runella</taxon>
    </lineage>
</organism>
<dbReference type="EMBL" id="CP030856">
    <property type="protein sequence ID" value="AXE22006.1"/>
    <property type="molecule type" value="Genomic_DNA"/>
</dbReference>
<dbReference type="Pfam" id="PF00932">
    <property type="entry name" value="LTD"/>
    <property type="match status" value="1"/>
</dbReference>
<feature type="region of interest" description="Disordered" evidence="1">
    <location>
        <begin position="764"/>
        <end position="784"/>
    </location>
</feature>
<dbReference type="InterPro" id="IPR036691">
    <property type="entry name" value="Endo/exonu/phosph_ase_sf"/>
</dbReference>
<name>A0A344TTN5_9BACT</name>
<dbReference type="InterPro" id="IPR047971">
    <property type="entry name" value="ExeM-like"/>
</dbReference>
<dbReference type="OrthoDB" id="9800417at2"/>
<dbReference type="PANTHER" id="PTHR42834:SF1">
    <property type="entry name" value="ENDONUCLEASE_EXONUCLEASE_PHOSPHATASE FAMILY PROTEIN (AFU_ORTHOLOGUE AFUA_3G09210)"/>
    <property type="match status" value="1"/>
</dbReference>
<geneLocation type="plasmid" evidence="3 4">
    <name>unnamed6</name>
</geneLocation>
<dbReference type="PROSITE" id="PS51841">
    <property type="entry name" value="LTD"/>
    <property type="match status" value="1"/>
</dbReference>
<dbReference type="KEGG" id="run:DR864_29525"/>
<dbReference type="PANTHER" id="PTHR42834">
    <property type="entry name" value="ENDONUCLEASE/EXONUCLEASE/PHOSPHATASE FAMILY PROTEIN (AFU_ORTHOLOGUE AFUA_3G09210)"/>
    <property type="match status" value="1"/>
</dbReference>
<proteinExistence type="predicted"/>
<dbReference type="Gene3D" id="3.60.10.10">
    <property type="entry name" value="Endonuclease/exonuclease/phosphatase"/>
    <property type="match status" value="1"/>
</dbReference>
<dbReference type="InterPro" id="IPR005135">
    <property type="entry name" value="Endo/exonuclease/phosphatase"/>
</dbReference>
<sequence>MIPLLLPQTHFHSLNPVRWLQRLGSFCLLALLLTVSTVARSQAPTELFISEYIEGSSNNKAIEIYNGTGSAINLATGGYNIQMYFNGNSASTLTINLTGTVASNDVFVIANSSANATILAQADQTNGSGWFNGDDVVVLRKGTTIIDVIGQIGFDPGTEWGTGLTSTADNTIRRKASICGGDVNGSNAFDPATEWDGFANDTFDGLGTHSATCGPVTPTLNINDVSKVEGNTNTTTYAFTVSLSAPAGPGGVTFDIATADNTASSSSDYVTKSLTGQTIPQGSNSYSFEVVVNGDETTEPNETFFVNVTNVTGATAGDTQGLGTIQNDDIAVSKIHEIQGSGATTPFAGTTVAIEGIVTRTFLGSTRLNGFYVQEEDADTDGNPATSEGIFVFDPAQLFSGNIGDKVKVTGKAAEFTSSGSSLTQLNELVSVQNMGGAALPAITNVQLPVSNVSDLERYEGMLVEVSAATGNLTVTELFQLGRFGQLVLSANGDSNQPGTDARLDQYTQFNTPSVSGYSDYLAQIAKRRIYLDDGVGSQNPDPIIFGRGGNPLSASNTLRTGDEAVSVVGVLDHRFEGYRIQTLTSPNFMATNARPATPPALGGTLKVASFNVLNYFNGNGSGGGFPTSRGADNVAEFDRQRAKILNAIIASGADVVGLMEIENDGFGATSAIQDLVNGLNGIAGAGTYSFINSGNISTDEITVAMIYKPAAVSPVGDSKAIPFDFGTGSFTVVGRRSLAQTFQQVSTGEAFTAVVNHLKSKGSSSGGAGDADSGDGQGFSNGTRTRQAQDVAAWLLTNPTGTTDPDYLILGDLNAYAKEDPLTAFANAGFGNLLPLTSYSYVFDGQLGSLDHALGSATLALQKTGAEKWHINADEPTVLDYNTEFKTSGLVSSLYSTEPYRSSDHDPVLVGLNLCTTPTISNVVVTQPTCLSATGSVVITATGTGTLEYNLNNIGWQESNTFSGLTSGNYILVVRSKANTSCSTTYASNPVVVNAAPLVPSVFNVSGGGGKCSGNNGNGVVPSFTITLSGSQTNVNYQLLRNGSPVGSAVAGTGSSLTFTQTEQGAYTVSATSTTGCTSAMTGEAIIYTNSRPDKFKVSGGGNYCVGSAGVEVGMEDSEAGVNYLLKKNNVSTGILVAGTGSAISFGLQPAGTYTVDAINAATGCDANMNGSAVVLAKNCNGRVGAETFDSDDSSDENVWAAIAPNPVIGREFTLLVKGMAGKTVEWQLLNVQGTVAISSRFVSGSNAHRQTLAVPQLAAGSYLLNVQSSGKSLTLKVMKAE</sequence>
<evidence type="ECO:0000256" key="1">
    <source>
        <dbReference type="SAM" id="MobiDB-lite"/>
    </source>
</evidence>
<dbReference type="Gene3D" id="2.60.40.10">
    <property type="entry name" value="Immunoglobulins"/>
    <property type="match status" value="1"/>
</dbReference>
<keyword evidence="4" id="KW-1185">Reference proteome</keyword>
<dbReference type="Pfam" id="PF03372">
    <property type="entry name" value="Exo_endo_phos"/>
    <property type="match status" value="1"/>
</dbReference>
<protein>
    <recommendedName>
        <fullName evidence="2">LTD domain-containing protein</fullName>
    </recommendedName>
</protein>
<feature type="domain" description="LTD" evidence="2">
    <location>
        <begin position="34"/>
        <end position="153"/>
    </location>
</feature>
<dbReference type="Proteomes" id="UP000251993">
    <property type="component" value="Plasmid unnamed6"/>
</dbReference>
<reference evidence="3 4" key="1">
    <citation type="submission" date="2018-07" db="EMBL/GenBank/DDBJ databases">
        <title>Genome sequencing of Runella.</title>
        <authorList>
            <person name="Baek M.-G."/>
            <person name="Yi H."/>
        </authorList>
    </citation>
    <scope>NUCLEOTIDE SEQUENCE [LARGE SCALE GENOMIC DNA]</scope>
    <source>
        <strain evidence="3 4">HYN0085</strain>
        <plasmid evidence="3 4">unnamed6</plasmid>
    </source>
</reference>
<accession>A0A344TTN5</accession>
<dbReference type="InterPro" id="IPR001322">
    <property type="entry name" value="Lamin_tail_dom"/>
</dbReference>
<evidence type="ECO:0000313" key="3">
    <source>
        <dbReference type="EMBL" id="AXE22006.1"/>
    </source>
</evidence>
<evidence type="ECO:0000259" key="2">
    <source>
        <dbReference type="PROSITE" id="PS51841"/>
    </source>
</evidence>
<dbReference type="InterPro" id="IPR026444">
    <property type="entry name" value="Secre_tail"/>
</dbReference>
<feature type="compositionally biased region" description="Gly residues" evidence="1">
    <location>
        <begin position="765"/>
        <end position="780"/>
    </location>
</feature>
<dbReference type="SUPFAM" id="SSF141072">
    <property type="entry name" value="CalX-like"/>
    <property type="match status" value="1"/>
</dbReference>
<dbReference type="RefSeq" id="WP_114070746.1">
    <property type="nucleotide sequence ID" value="NZ_CP030856.1"/>
</dbReference>
<dbReference type="NCBIfam" id="NF033681">
    <property type="entry name" value="ExeM_NucH_DNase"/>
    <property type="match status" value="1"/>
</dbReference>
<dbReference type="CDD" id="cd10283">
    <property type="entry name" value="MnuA_DNase1-like"/>
    <property type="match status" value="1"/>
</dbReference>
<evidence type="ECO:0000313" key="4">
    <source>
        <dbReference type="Proteomes" id="UP000251993"/>
    </source>
</evidence>
<gene>
    <name evidence="3" type="ORF">DR864_29525</name>
</gene>